<dbReference type="Pfam" id="PF09952">
    <property type="entry name" value="AbiEi_2"/>
    <property type="match status" value="1"/>
</dbReference>
<accession>A0A8I1AZ45</accession>
<gene>
    <name evidence="1" type="ORF">JAO13_36240</name>
</gene>
<dbReference type="InterPro" id="IPR019238">
    <property type="entry name" value="AbiEi_2"/>
</dbReference>
<evidence type="ECO:0008006" key="3">
    <source>
        <dbReference type="Google" id="ProtNLM"/>
    </source>
</evidence>
<reference evidence="1" key="1">
    <citation type="submission" date="2020-12" db="EMBL/GenBank/DDBJ databases">
        <title>Burkholderia cepacia complex in Mexico.</title>
        <authorList>
            <person name="Estrada P."/>
        </authorList>
    </citation>
    <scope>NUCLEOTIDE SEQUENCE</scope>
    <source>
        <strain evidence="1">871</strain>
    </source>
</reference>
<dbReference type="AlphaFoldDB" id="A0A8I1AZ45"/>
<protein>
    <recommendedName>
        <fullName evidence="3">Transcriptional regulator, AbiEi antitoxin, Type IV TA system</fullName>
    </recommendedName>
</protein>
<proteinExistence type="predicted"/>
<evidence type="ECO:0000313" key="2">
    <source>
        <dbReference type="Proteomes" id="UP000645612"/>
    </source>
</evidence>
<evidence type="ECO:0000313" key="1">
    <source>
        <dbReference type="EMBL" id="MBH9701897.1"/>
    </source>
</evidence>
<dbReference type="Proteomes" id="UP000645612">
    <property type="component" value="Unassembled WGS sequence"/>
</dbReference>
<organism evidence="1 2">
    <name type="scientific">Burkholderia cepacia</name>
    <name type="common">Pseudomonas cepacia</name>
    <dbReference type="NCBI Taxonomy" id="292"/>
    <lineage>
        <taxon>Bacteria</taxon>
        <taxon>Pseudomonadati</taxon>
        <taxon>Pseudomonadota</taxon>
        <taxon>Betaproteobacteria</taxon>
        <taxon>Burkholderiales</taxon>
        <taxon>Burkholderiaceae</taxon>
        <taxon>Burkholderia</taxon>
        <taxon>Burkholderia cepacia complex</taxon>
    </lineage>
</organism>
<name>A0A8I1AZ45_BURCE</name>
<dbReference type="RefSeq" id="WP_176131185.1">
    <property type="nucleotide sequence ID" value="NZ_CADDZZ010000017.1"/>
</dbReference>
<sequence length="374" mass="42378">MEKPAQSQKVTARLAYEAEVADELCAALAEATDGQIVTRQAEQPTGDGLRLDPLITLLAGGKSVDIAVETLRHAYPRDIREAIWRLDEYKLASERPQDLLTMVAAESLSPGARDMLRKRGIGYFERNGNLFLRWRNWFINIERPEQASARKAVTALFTDAREMVVHALLEHRNEWITGGDLAYMTKSSSYTCSVVLQELERREWCESVGAGRTIRRRLIRPRQLLDAWAEHWTKREEQRTRWYSFADRPEVLLTHLSHKLSKSGVSFDYAFTGTAAANLYAPLLTSVDTAEIIVSPGHAEQLAKTLQLKPADKGANVTLVERTGASLLFRDLRGVRPDEYPSYFASPFILYLDLLDGRGRNKELAQHVLERLEL</sequence>
<dbReference type="EMBL" id="JAEDXG010000055">
    <property type="protein sequence ID" value="MBH9701897.1"/>
    <property type="molecule type" value="Genomic_DNA"/>
</dbReference>
<comment type="caution">
    <text evidence="1">The sequence shown here is derived from an EMBL/GenBank/DDBJ whole genome shotgun (WGS) entry which is preliminary data.</text>
</comment>